<evidence type="ECO:0000313" key="5">
    <source>
        <dbReference type="Proteomes" id="UP000785679"/>
    </source>
</evidence>
<protein>
    <recommendedName>
        <fullName evidence="3">Cyclin-like domain-containing protein</fullName>
    </recommendedName>
</protein>
<dbReference type="Pfam" id="PF00134">
    <property type="entry name" value="Cyclin_N"/>
    <property type="match status" value="1"/>
</dbReference>
<dbReference type="Gene3D" id="1.10.472.10">
    <property type="entry name" value="Cyclin-like"/>
    <property type="match status" value="1"/>
</dbReference>
<proteinExistence type="inferred from homology"/>
<dbReference type="InterPro" id="IPR036915">
    <property type="entry name" value="Cyclin-like_sf"/>
</dbReference>
<dbReference type="InterPro" id="IPR006671">
    <property type="entry name" value="Cyclin_N"/>
</dbReference>
<dbReference type="OrthoDB" id="285802at2759"/>
<sequence length="428" mass="49020">MSPHGKEEQKENKVQLSVVQEEERILECEHRYRIGDSFITNCKTCGLYFPRDSDKPALRPKDKAFECHFFISDLLKEAYTRSLNIRSIQMPPQYAEHRHHLIDWLAAIVDKVNLQKQTLHRAVHIMDLFISMKFNLPTKDDVTMIISQEQYKLCAITCLFIAAKSFEIEEIIPKSCDLVKMMNETSGEEIISDITNTFQLIPDCERQVLNTLDWNFESEPTFNSIIENFLAMGILLEQDRSISVVTSKLEPLNENTLILVEKYVNLYSVLALQESSLVGKNPYLLACGIIASARQAAGILNFKTPDRVWPPELVQLTGLQFVHFEAYYGMLMKLYQTKFIQQLPSLVQQSQENQNQEAGSKQSSKKRAINKENEITTKSDGGQDSKSSKQRARNQPRLANSSTQPINGGFRQLRSQRQQQTTDEGFAQ</sequence>
<accession>A0A8J8NZ35</accession>
<feature type="region of interest" description="Disordered" evidence="2">
    <location>
        <begin position="351"/>
        <end position="428"/>
    </location>
</feature>
<comment type="similarity">
    <text evidence="1">Belongs to the cyclin family.</text>
</comment>
<evidence type="ECO:0000313" key="4">
    <source>
        <dbReference type="EMBL" id="TNV84057.1"/>
    </source>
</evidence>
<keyword evidence="1" id="KW-0195">Cyclin</keyword>
<dbReference type="PANTHER" id="PTHR10177">
    <property type="entry name" value="CYCLINS"/>
    <property type="match status" value="1"/>
</dbReference>
<dbReference type="SMART" id="SM00385">
    <property type="entry name" value="CYCLIN"/>
    <property type="match status" value="1"/>
</dbReference>
<keyword evidence="5" id="KW-1185">Reference proteome</keyword>
<dbReference type="InterPro" id="IPR013763">
    <property type="entry name" value="Cyclin-like_dom"/>
</dbReference>
<reference evidence="4" key="1">
    <citation type="submission" date="2019-06" db="EMBL/GenBank/DDBJ databases">
        <authorList>
            <person name="Zheng W."/>
        </authorList>
    </citation>
    <scope>NUCLEOTIDE SEQUENCE</scope>
    <source>
        <strain evidence="4">QDHG01</strain>
    </source>
</reference>
<organism evidence="4 5">
    <name type="scientific">Halteria grandinella</name>
    <dbReference type="NCBI Taxonomy" id="5974"/>
    <lineage>
        <taxon>Eukaryota</taxon>
        <taxon>Sar</taxon>
        <taxon>Alveolata</taxon>
        <taxon>Ciliophora</taxon>
        <taxon>Intramacronucleata</taxon>
        <taxon>Spirotrichea</taxon>
        <taxon>Stichotrichia</taxon>
        <taxon>Sporadotrichida</taxon>
        <taxon>Halteriidae</taxon>
        <taxon>Halteria</taxon>
    </lineage>
</organism>
<evidence type="ECO:0000256" key="2">
    <source>
        <dbReference type="SAM" id="MobiDB-lite"/>
    </source>
</evidence>
<dbReference type="EMBL" id="RRYP01003184">
    <property type="protein sequence ID" value="TNV84057.1"/>
    <property type="molecule type" value="Genomic_DNA"/>
</dbReference>
<feature type="compositionally biased region" description="Polar residues" evidence="2">
    <location>
        <begin position="351"/>
        <end position="362"/>
    </location>
</feature>
<evidence type="ECO:0000259" key="3">
    <source>
        <dbReference type="SMART" id="SM00385"/>
    </source>
</evidence>
<gene>
    <name evidence="4" type="ORF">FGO68_gene6144</name>
</gene>
<dbReference type="InterPro" id="IPR039361">
    <property type="entry name" value="Cyclin"/>
</dbReference>
<evidence type="ECO:0000256" key="1">
    <source>
        <dbReference type="RuleBase" id="RU000383"/>
    </source>
</evidence>
<feature type="compositionally biased region" description="Low complexity" evidence="2">
    <location>
        <begin position="411"/>
        <end position="420"/>
    </location>
</feature>
<feature type="domain" description="Cyclin-like" evidence="3">
    <location>
        <begin position="103"/>
        <end position="210"/>
    </location>
</feature>
<dbReference type="SUPFAM" id="SSF47954">
    <property type="entry name" value="Cyclin-like"/>
    <property type="match status" value="1"/>
</dbReference>
<dbReference type="CDD" id="cd20529">
    <property type="entry name" value="CYCLIN_CCNJ-like_rpt2"/>
    <property type="match status" value="1"/>
</dbReference>
<dbReference type="Proteomes" id="UP000785679">
    <property type="component" value="Unassembled WGS sequence"/>
</dbReference>
<name>A0A8J8NZ35_HALGN</name>
<feature type="compositionally biased region" description="Basic and acidic residues" evidence="2">
    <location>
        <begin position="369"/>
        <end position="387"/>
    </location>
</feature>
<feature type="compositionally biased region" description="Polar residues" evidence="2">
    <location>
        <begin position="397"/>
        <end position="406"/>
    </location>
</feature>
<comment type="caution">
    <text evidence="4">The sequence shown here is derived from an EMBL/GenBank/DDBJ whole genome shotgun (WGS) entry which is preliminary data.</text>
</comment>
<dbReference type="AlphaFoldDB" id="A0A8J8NZ35"/>